<keyword evidence="2" id="KW-0143">Chaperone</keyword>
<dbReference type="InterPro" id="IPR002777">
    <property type="entry name" value="PFD_beta-like"/>
</dbReference>
<dbReference type="EMBL" id="AVOT02014076">
    <property type="protein sequence ID" value="MBW0497246.1"/>
    <property type="molecule type" value="Genomic_DNA"/>
</dbReference>
<dbReference type="GO" id="GO:0006457">
    <property type="term" value="P:protein folding"/>
    <property type="evidence" value="ECO:0007669"/>
    <property type="project" value="InterPro"/>
</dbReference>
<dbReference type="GO" id="GO:0016272">
    <property type="term" value="C:prefoldin complex"/>
    <property type="evidence" value="ECO:0007669"/>
    <property type="project" value="InterPro"/>
</dbReference>
<dbReference type="Pfam" id="PF01920">
    <property type="entry name" value="Prefoldin_2"/>
    <property type="match status" value="1"/>
</dbReference>
<dbReference type="AlphaFoldDB" id="A0A9Q3HAC8"/>
<feature type="coiled-coil region" evidence="3">
    <location>
        <begin position="108"/>
        <end position="142"/>
    </location>
</feature>
<reference evidence="4" key="1">
    <citation type="submission" date="2021-03" db="EMBL/GenBank/DDBJ databases">
        <title>Draft genome sequence of rust myrtle Austropuccinia psidii MF-1, a brazilian biotype.</title>
        <authorList>
            <person name="Quecine M.C."/>
            <person name="Pachon D.M.R."/>
            <person name="Bonatelli M.L."/>
            <person name="Correr F.H."/>
            <person name="Franceschini L.M."/>
            <person name="Leite T.F."/>
            <person name="Margarido G.R.A."/>
            <person name="Almeida C.A."/>
            <person name="Ferrarezi J.A."/>
            <person name="Labate C.A."/>
        </authorList>
    </citation>
    <scope>NUCLEOTIDE SEQUENCE</scope>
    <source>
        <strain evidence="4">MF-1</strain>
    </source>
</reference>
<dbReference type="InterPro" id="IPR016661">
    <property type="entry name" value="PFDN4"/>
</dbReference>
<gene>
    <name evidence="4" type="ORF">O181_036961</name>
</gene>
<comment type="caution">
    <text evidence="4">The sequence shown here is derived from an EMBL/GenBank/DDBJ whole genome shotgun (WGS) entry which is preliminary data.</text>
</comment>
<name>A0A9Q3HAC8_9BASI</name>
<dbReference type="OrthoDB" id="10250441at2759"/>
<proteinExistence type="inferred from homology"/>
<keyword evidence="3" id="KW-0175">Coiled coil</keyword>
<evidence type="ECO:0000313" key="5">
    <source>
        <dbReference type="Proteomes" id="UP000765509"/>
    </source>
</evidence>
<evidence type="ECO:0000313" key="4">
    <source>
        <dbReference type="EMBL" id="MBW0497246.1"/>
    </source>
</evidence>
<dbReference type="PANTHER" id="PTHR21100">
    <property type="entry name" value="PREFOLDIN SUBUNIT 4"/>
    <property type="match status" value="1"/>
</dbReference>
<organism evidence="4 5">
    <name type="scientific">Austropuccinia psidii MF-1</name>
    <dbReference type="NCBI Taxonomy" id="1389203"/>
    <lineage>
        <taxon>Eukaryota</taxon>
        <taxon>Fungi</taxon>
        <taxon>Dikarya</taxon>
        <taxon>Basidiomycota</taxon>
        <taxon>Pucciniomycotina</taxon>
        <taxon>Pucciniomycetes</taxon>
        <taxon>Pucciniales</taxon>
        <taxon>Sphaerophragmiaceae</taxon>
        <taxon>Austropuccinia</taxon>
    </lineage>
</organism>
<dbReference type="Proteomes" id="UP000765509">
    <property type="component" value="Unassembled WGS sequence"/>
</dbReference>
<dbReference type="PANTHER" id="PTHR21100:SF9">
    <property type="entry name" value="PREFOLDIN SUBUNIT 4"/>
    <property type="match status" value="1"/>
</dbReference>
<comment type="similarity">
    <text evidence="1">Belongs to the prefoldin subunit beta family.</text>
</comment>
<sequence length="160" mass="18635">MQLLNEKVNPDNNEDIEVNFQDQSKINKFSNLNLKKQSLINELKIKSNELDDLNELENELMFLDFDEEVASEDIEENNLFDEKGKDEEKSILYKLDTSFVHLTSAEALDKVKDDLAKLKDEIEKLKVDQNNTNQEMNELKTVLYAKFGNTINLESEDQDE</sequence>
<evidence type="ECO:0000256" key="3">
    <source>
        <dbReference type="SAM" id="Coils"/>
    </source>
</evidence>
<keyword evidence="5" id="KW-1185">Reference proteome</keyword>
<accession>A0A9Q3HAC8</accession>
<evidence type="ECO:0008006" key="6">
    <source>
        <dbReference type="Google" id="ProtNLM"/>
    </source>
</evidence>
<dbReference type="GO" id="GO:0051082">
    <property type="term" value="F:unfolded protein binding"/>
    <property type="evidence" value="ECO:0007669"/>
    <property type="project" value="InterPro"/>
</dbReference>
<dbReference type="GO" id="GO:0005737">
    <property type="term" value="C:cytoplasm"/>
    <property type="evidence" value="ECO:0007669"/>
    <property type="project" value="TreeGrafter"/>
</dbReference>
<protein>
    <recommendedName>
        <fullName evidence="6">Prefoldin subunit 4</fullName>
    </recommendedName>
</protein>
<evidence type="ECO:0000256" key="1">
    <source>
        <dbReference type="ARBA" id="ARBA00008045"/>
    </source>
</evidence>
<evidence type="ECO:0000256" key="2">
    <source>
        <dbReference type="ARBA" id="ARBA00023186"/>
    </source>
</evidence>